<dbReference type="PANTHER" id="PTHR11782">
    <property type="entry name" value="ADENOSINE/GUANOSINE DIPHOSPHATASE"/>
    <property type="match status" value="1"/>
</dbReference>
<keyword evidence="4" id="KW-0067">ATP-binding</keyword>
<evidence type="ECO:0000313" key="6">
    <source>
        <dbReference type="Proteomes" id="UP000887575"/>
    </source>
</evidence>
<comment type="similarity">
    <text evidence="1">Belongs to the GDA1/CD39 NTPase family.</text>
</comment>
<feature type="signal peptide" evidence="5">
    <location>
        <begin position="1"/>
        <end position="17"/>
    </location>
</feature>
<dbReference type="Gene3D" id="3.30.420.150">
    <property type="entry name" value="Exopolyphosphatase. Domain 2"/>
    <property type="match status" value="1"/>
</dbReference>
<evidence type="ECO:0000256" key="1">
    <source>
        <dbReference type="ARBA" id="ARBA00009283"/>
    </source>
</evidence>
<keyword evidence="6" id="KW-1185">Reference proteome</keyword>
<evidence type="ECO:0000256" key="5">
    <source>
        <dbReference type="SAM" id="SignalP"/>
    </source>
</evidence>
<dbReference type="InterPro" id="IPR000407">
    <property type="entry name" value="GDA1_CD39_NTPase"/>
</dbReference>
<keyword evidence="4" id="KW-0547">Nucleotide-binding</keyword>
<keyword evidence="5" id="KW-0732">Signal</keyword>
<proteinExistence type="inferred from homology"/>
<name>A0AAF3EXA2_9BILA</name>
<sequence length="477" mass="53173">MFSSLFFSSVILGLSSASVLTDFPPGYFCYTDGHLHTDDPCRFFAAVIDAGSTGTRLHLYRFVHNTLPHSLPFVTEEEIFKEVKPGLSAFHDNPKGAALSVRELLDKAHEEIPPELWEKTPIALKATAGLRLLPKGQADAILEEVQTEVLSSGFFLAENAVEILDGRDEGVFSWFTLNLLLNTLFQKSNGLPADPAPSRTVAAFDLGGGSTQVTFWPSDDSLFYENREYRKDIDFFDTHMHLFSHSFLGNGLISARLGVLMGSTNPELQSDDHLTSPCMPEDFEIPNWQYALKSWRVRGNPEYSESKCATAVRSFVRQSSIVELDYLKGKPIYLFSYFFDRALNAGIVKDSNGGKTTLGEFEKAAKIACHRDSSTLNHGAHWLPWQCMDLLYIHSLLKDGYGFENSQPLVLAKKLRGMEVSWGQGLAYSLVNEFHETALPDIGGAQINATGSVLVDQFLTILYQRTDDLLKYLNLIS</sequence>
<reference evidence="7" key="1">
    <citation type="submission" date="2024-02" db="UniProtKB">
        <authorList>
            <consortium name="WormBaseParasite"/>
        </authorList>
    </citation>
    <scope>IDENTIFICATION</scope>
</reference>
<accession>A0AAF3EXA2</accession>
<dbReference type="CDD" id="cd24046">
    <property type="entry name" value="ASKHA_NBD_NTPDase5-like"/>
    <property type="match status" value="1"/>
</dbReference>
<dbReference type="PANTHER" id="PTHR11782:SF127">
    <property type="entry name" value="NTPASE, ISOFORM F"/>
    <property type="match status" value="1"/>
</dbReference>
<dbReference type="GO" id="GO:0005524">
    <property type="term" value="F:ATP binding"/>
    <property type="evidence" value="ECO:0007669"/>
    <property type="project" value="UniProtKB-KW"/>
</dbReference>
<evidence type="ECO:0000256" key="2">
    <source>
        <dbReference type="ARBA" id="ARBA00022801"/>
    </source>
</evidence>
<dbReference type="Pfam" id="PF01150">
    <property type="entry name" value="GDA1_CD39"/>
    <property type="match status" value="1"/>
</dbReference>
<dbReference type="AlphaFoldDB" id="A0AAF3EXA2"/>
<feature type="active site" description="Proton acceptor" evidence="3">
    <location>
        <position position="169"/>
    </location>
</feature>
<keyword evidence="2" id="KW-0378">Hydrolase</keyword>
<dbReference type="GO" id="GO:0016787">
    <property type="term" value="F:hydrolase activity"/>
    <property type="evidence" value="ECO:0007669"/>
    <property type="project" value="UniProtKB-KW"/>
</dbReference>
<dbReference type="Proteomes" id="UP000887575">
    <property type="component" value="Unassembled WGS sequence"/>
</dbReference>
<feature type="chain" id="PRO_5042266946" evidence="5">
    <location>
        <begin position="18"/>
        <end position="477"/>
    </location>
</feature>
<evidence type="ECO:0000256" key="3">
    <source>
        <dbReference type="PIRSR" id="PIRSR600407-1"/>
    </source>
</evidence>
<organism evidence="6 7">
    <name type="scientific">Mesorhabditis belari</name>
    <dbReference type="NCBI Taxonomy" id="2138241"/>
    <lineage>
        <taxon>Eukaryota</taxon>
        <taxon>Metazoa</taxon>
        <taxon>Ecdysozoa</taxon>
        <taxon>Nematoda</taxon>
        <taxon>Chromadorea</taxon>
        <taxon>Rhabditida</taxon>
        <taxon>Rhabditina</taxon>
        <taxon>Rhabditomorpha</taxon>
        <taxon>Rhabditoidea</taxon>
        <taxon>Rhabditidae</taxon>
        <taxon>Mesorhabditinae</taxon>
        <taxon>Mesorhabditis</taxon>
    </lineage>
</organism>
<protein>
    <submittedName>
        <fullName evidence="7">Uncharacterized protein</fullName>
    </submittedName>
</protein>
<evidence type="ECO:0000256" key="4">
    <source>
        <dbReference type="PIRSR" id="PIRSR600407-2"/>
    </source>
</evidence>
<dbReference type="WBParaSite" id="MBELARI_LOCUS18383">
    <property type="protein sequence ID" value="MBELARI_LOCUS18383"/>
    <property type="gene ID" value="MBELARI_LOCUS18383"/>
</dbReference>
<dbReference type="Gene3D" id="3.30.420.40">
    <property type="match status" value="1"/>
</dbReference>
<evidence type="ECO:0000313" key="7">
    <source>
        <dbReference type="WBParaSite" id="MBELARI_LOCUS18383"/>
    </source>
</evidence>
<feature type="binding site" evidence="4">
    <location>
        <begin position="208"/>
        <end position="212"/>
    </location>
    <ligand>
        <name>ATP</name>
        <dbReference type="ChEBI" id="CHEBI:30616"/>
    </ligand>
</feature>